<dbReference type="SUPFAM" id="SSF56601">
    <property type="entry name" value="beta-lactamase/transpeptidase-like"/>
    <property type="match status" value="1"/>
</dbReference>
<dbReference type="GO" id="GO:0071555">
    <property type="term" value="P:cell wall organization"/>
    <property type="evidence" value="ECO:0007669"/>
    <property type="project" value="UniProtKB-KW"/>
</dbReference>
<dbReference type="InterPro" id="IPR001460">
    <property type="entry name" value="PCN-bd_Tpept"/>
</dbReference>
<keyword evidence="14" id="KW-0961">Cell wall biogenesis/degradation</keyword>
<protein>
    <submittedName>
        <fullName evidence="20">Penicillin-binding protein, 1A family</fullName>
    </submittedName>
</protein>
<evidence type="ECO:0000256" key="2">
    <source>
        <dbReference type="ARBA" id="ARBA00007090"/>
    </source>
</evidence>
<dbReference type="GO" id="GO:0008955">
    <property type="term" value="F:peptidoglycan glycosyltransferase activity"/>
    <property type="evidence" value="ECO:0007669"/>
    <property type="project" value="UniProtKB-EC"/>
</dbReference>
<comment type="similarity">
    <text evidence="2">In the C-terminal section; belongs to the transpeptidase family.</text>
</comment>
<comment type="catalytic activity">
    <reaction evidence="16">
        <text>[GlcNAc-(1-&gt;4)-Mur2Ac(oyl-L-Ala-gamma-D-Glu-L-Lys-D-Ala-D-Ala)](n)-di-trans,octa-cis-undecaprenyl diphosphate + beta-D-GlcNAc-(1-&gt;4)-Mur2Ac(oyl-L-Ala-gamma-D-Glu-L-Lys-D-Ala-D-Ala)-di-trans,octa-cis-undecaprenyl diphosphate = [GlcNAc-(1-&gt;4)-Mur2Ac(oyl-L-Ala-gamma-D-Glu-L-Lys-D-Ala-D-Ala)](n+1)-di-trans,octa-cis-undecaprenyl diphosphate + di-trans,octa-cis-undecaprenyl diphosphate + H(+)</text>
        <dbReference type="Rhea" id="RHEA:23708"/>
        <dbReference type="Rhea" id="RHEA-COMP:9602"/>
        <dbReference type="Rhea" id="RHEA-COMP:9603"/>
        <dbReference type="ChEBI" id="CHEBI:15378"/>
        <dbReference type="ChEBI" id="CHEBI:58405"/>
        <dbReference type="ChEBI" id="CHEBI:60033"/>
        <dbReference type="ChEBI" id="CHEBI:78435"/>
        <dbReference type="EC" id="2.4.99.28"/>
    </reaction>
</comment>
<keyword evidence="9" id="KW-0378">Hydrolase</keyword>
<dbReference type="PANTHER" id="PTHR32282:SF11">
    <property type="entry name" value="PENICILLIN-BINDING PROTEIN 1B"/>
    <property type="match status" value="1"/>
</dbReference>
<dbReference type="Pfam" id="PF00905">
    <property type="entry name" value="Transpeptidase"/>
    <property type="match status" value="1"/>
</dbReference>
<feature type="region of interest" description="Disordered" evidence="17">
    <location>
        <begin position="1"/>
        <end position="24"/>
    </location>
</feature>
<evidence type="ECO:0000256" key="6">
    <source>
        <dbReference type="ARBA" id="ARBA00022670"/>
    </source>
</evidence>
<dbReference type="PANTHER" id="PTHR32282">
    <property type="entry name" value="BINDING PROTEIN TRANSPEPTIDASE, PUTATIVE-RELATED"/>
    <property type="match status" value="1"/>
</dbReference>
<dbReference type="InterPro" id="IPR050396">
    <property type="entry name" value="Glycosyltr_51/Transpeptidase"/>
</dbReference>
<feature type="domain" description="Glycosyl transferase family 51" evidence="19">
    <location>
        <begin position="90"/>
        <end position="264"/>
    </location>
</feature>
<reference evidence="20 21" key="1">
    <citation type="journal article" date="2015" name="Nature">
        <title>rRNA introns, odd ribosomes, and small enigmatic genomes across a large radiation of phyla.</title>
        <authorList>
            <person name="Brown C.T."/>
            <person name="Hug L.A."/>
            <person name="Thomas B.C."/>
            <person name="Sharon I."/>
            <person name="Castelle C.J."/>
            <person name="Singh A."/>
            <person name="Wilkins M.J."/>
            <person name="Williams K.H."/>
            <person name="Banfield J.F."/>
        </authorList>
    </citation>
    <scope>NUCLEOTIDE SEQUENCE [LARGE SCALE GENOMIC DNA]</scope>
</reference>
<evidence type="ECO:0000256" key="3">
    <source>
        <dbReference type="ARBA" id="ARBA00007739"/>
    </source>
</evidence>
<dbReference type="GO" id="GO:0009252">
    <property type="term" value="P:peptidoglycan biosynthetic process"/>
    <property type="evidence" value="ECO:0007669"/>
    <property type="project" value="UniProtKB-KW"/>
</dbReference>
<evidence type="ECO:0000256" key="1">
    <source>
        <dbReference type="ARBA" id="ARBA00004236"/>
    </source>
</evidence>
<evidence type="ECO:0000313" key="21">
    <source>
        <dbReference type="Proteomes" id="UP000034793"/>
    </source>
</evidence>
<keyword evidence="5" id="KW-0121">Carboxypeptidase</keyword>
<evidence type="ECO:0000259" key="18">
    <source>
        <dbReference type="Pfam" id="PF00905"/>
    </source>
</evidence>
<dbReference type="PATRIC" id="fig|1618552.3.peg.335"/>
<dbReference type="Pfam" id="PF00912">
    <property type="entry name" value="Transgly"/>
    <property type="match status" value="1"/>
</dbReference>
<comment type="similarity">
    <text evidence="3">In the N-terminal section; belongs to the glycosyltransferase 51 family.</text>
</comment>
<feature type="domain" description="Penicillin-binding protein transpeptidase" evidence="18">
    <location>
        <begin position="351"/>
        <end position="638"/>
    </location>
</feature>
<keyword evidence="4" id="KW-1003">Cell membrane</keyword>
<dbReference type="GO" id="GO:0005886">
    <property type="term" value="C:plasma membrane"/>
    <property type="evidence" value="ECO:0007669"/>
    <property type="project" value="UniProtKB-SubCell"/>
</dbReference>
<keyword evidence="6" id="KW-0645">Protease</keyword>
<evidence type="ECO:0000256" key="8">
    <source>
        <dbReference type="ARBA" id="ARBA00022679"/>
    </source>
</evidence>
<evidence type="ECO:0000256" key="4">
    <source>
        <dbReference type="ARBA" id="ARBA00022475"/>
    </source>
</evidence>
<evidence type="ECO:0000256" key="7">
    <source>
        <dbReference type="ARBA" id="ARBA00022676"/>
    </source>
</evidence>
<dbReference type="EMBL" id="LBXL01000008">
    <property type="protein sequence ID" value="KKR30376.1"/>
    <property type="molecule type" value="Genomic_DNA"/>
</dbReference>
<evidence type="ECO:0000256" key="17">
    <source>
        <dbReference type="SAM" id="MobiDB-lite"/>
    </source>
</evidence>
<evidence type="ECO:0000256" key="9">
    <source>
        <dbReference type="ARBA" id="ARBA00022801"/>
    </source>
</evidence>
<keyword evidence="13" id="KW-0511">Multifunctional enzyme</keyword>
<evidence type="ECO:0000256" key="15">
    <source>
        <dbReference type="ARBA" id="ARBA00034000"/>
    </source>
</evidence>
<dbReference type="Proteomes" id="UP000034793">
    <property type="component" value="Unassembled WGS sequence"/>
</dbReference>
<dbReference type="InterPro" id="IPR012338">
    <property type="entry name" value="Beta-lactam/transpept-like"/>
</dbReference>
<evidence type="ECO:0000259" key="19">
    <source>
        <dbReference type="Pfam" id="PF00912"/>
    </source>
</evidence>
<accession>A0A0G0PZ48</accession>
<dbReference type="Gene3D" id="3.40.710.10">
    <property type="entry name" value="DD-peptidase/beta-lactamase superfamily"/>
    <property type="match status" value="1"/>
</dbReference>
<dbReference type="InterPro" id="IPR023346">
    <property type="entry name" value="Lysozyme-like_dom_sf"/>
</dbReference>
<evidence type="ECO:0000256" key="14">
    <source>
        <dbReference type="ARBA" id="ARBA00023316"/>
    </source>
</evidence>
<gene>
    <name evidence="20" type="ORF">UT61_C0008G0032</name>
</gene>
<dbReference type="GO" id="GO:0006508">
    <property type="term" value="P:proteolysis"/>
    <property type="evidence" value="ECO:0007669"/>
    <property type="project" value="UniProtKB-KW"/>
</dbReference>
<dbReference type="FunFam" id="1.10.3810.10:FF:000001">
    <property type="entry name" value="Penicillin-binding protein 1A"/>
    <property type="match status" value="1"/>
</dbReference>
<keyword evidence="10" id="KW-0133">Cell shape</keyword>
<keyword evidence="7" id="KW-0328">Glycosyltransferase</keyword>
<comment type="caution">
    <text evidence="20">The sequence shown here is derived from an EMBL/GenBank/DDBJ whole genome shotgun (WGS) entry which is preliminary data.</text>
</comment>
<feature type="compositionally biased region" description="Basic and acidic residues" evidence="17">
    <location>
        <begin position="1"/>
        <end position="10"/>
    </location>
</feature>
<dbReference type="Gene3D" id="1.10.3810.10">
    <property type="entry name" value="Biosynthetic peptidoglycan transglycosylase-like"/>
    <property type="match status" value="1"/>
</dbReference>
<organism evidence="20 21">
    <name type="scientific">Candidatus Woesebacteria bacterium GW2011_GWA1_39_8</name>
    <dbReference type="NCBI Taxonomy" id="1618552"/>
    <lineage>
        <taxon>Bacteria</taxon>
        <taxon>Candidatus Woeseibacteriota</taxon>
    </lineage>
</organism>
<proteinExistence type="inferred from homology"/>
<keyword evidence="11" id="KW-0573">Peptidoglycan synthesis</keyword>
<keyword evidence="8" id="KW-0808">Transferase</keyword>
<name>A0A0G0PZ48_9BACT</name>
<evidence type="ECO:0000256" key="16">
    <source>
        <dbReference type="ARBA" id="ARBA00049902"/>
    </source>
</evidence>
<dbReference type="GO" id="GO:0009002">
    <property type="term" value="F:serine-type D-Ala-D-Ala carboxypeptidase activity"/>
    <property type="evidence" value="ECO:0007669"/>
    <property type="project" value="UniProtKB-EC"/>
</dbReference>
<evidence type="ECO:0000256" key="5">
    <source>
        <dbReference type="ARBA" id="ARBA00022645"/>
    </source>
</evidence>
<comment type="catalytic activity">
    <reaction evidence="15">
        <text>Preferential cleavage: (Ac)2-L-Lys-D-Ala-|-D-Ala. Also transpeptidation of peptidyl-alanyl moieties that are N-acyl substituents of D-alanine.</text>
        <dbReference type="EC" id="3.4.16.4"/>
    </reaction>
</comment>
<keyword evidence="12" id="KW-0472">Membrane</keyword>
<dbReference type="GO" id="GO:0008658">
    <property type="term" value="F:penicillin binding"/>
    <property type="evidence" value="ECO:0007669"/>
    <property type="project" value="InterPro"/>
</dbReference>
<evidence type="ECO:0000256" key="12">
    <source>
        <dbReference type="ARBA" id="ARBA00023136"/>
    </source>
</evidence>
<comment type="subcellular location">
    <subcellularLocation>
        <location evidence="1">Cell membrane</location>
    </subcellularLocation>
</comment>
<sequence length="777" mass="85577">MAKKTKEIKKLKTRKSKPINSKTQIPTKIKPNKRFSLKGLFRNVRLRKKIIFFGTLLSVALWIFWGIPFPTKLGSQQVPVSTKLFDRKGVLIYEIYADKRSTPVELTDLPNYVWQSTIAIEDKDFYRHYGVSFTGVMRAIYKTAVERKLQGGSTLTQQLIKNTLLTPERTLRRKIREFALTLVAETIYSKNQILEMYLNQIPYGGTAYGIGAASELYFGKNAKDLSLAEASLLSGLPVSPSRYSPFGSRPELAKERQKLVLQAMIAEGYISQEEGDTALQEELKFAPATDFKAPHFALWVKEVLAEKYGEAVVEKGGLRVTTTLDLELQEFSETAVATEVAKLKKLDVGNGAAIVTRPATGEILAMVGSKDYFAEDEDGKVNVILAERQPGSSIKPLNYALAIRDKKITASSVLADVPTCFTVAGTSLYCPKNYDGGFHGGVQARFALGNSYNIPAVRVLALNGIENFIDFAKEMGITTWNDPSKYGLSLTLGGGEVRPYDMAEAFGVFANGGIRQPLIAILKVQDWKGEVLEEVDLDKIELSGKRVLEPETTFLISHILQDNNARSAAFGATSFLNVKNHPEVSVKTGTTNERKDNWTIGFTPYAVVATWVGNNDNSKMSGAVSGISGASPIWNTIMQEILNKAEDGFYNEDEDDHAWPVQPKGIVGASVCATTGVTPKEGDGCPTRFEYFLKDTVASEIKGGFQDVHYDKRTGLFINEETPPEEIEVRGQNVIYDPLGTFLCLDCPVAASSQSATIKYPVIIDKESDGAQQSDSE</sequence>
<dbReference type="GO" id="GO:0030288">
    <property type="term" value="C:outer membrane-bounded periplasmic space"/>
    <property type="evidence" value="ECO:0007669"/>
    <property type="project" value="TreeGrafter"/>
</dbReference>
<evidence type="ECO:0000256" key="13">
    <source>
        <dbReference type="ARBA" id="ARBA00023268"/>
    </source>
</evidence>
<dbReference type="GO" id="GO:0008360">
    <property type="term" value="P:regulation of cell shape"/>
    <property type="evidence" value="ECO:0007669"/>
    <property type="project" value="UniProtKB-KW"/>
</dbReference>
<dbReference type="SUPFAM" id="SSF53955">
    <property type="entry name" value="Lysozyme-like"/>
    <property type="match status" value="1"/>
</dbReference>
<dbReference type="InterPro" id="IPR001264">
    <property type="entry name" value="Glyco_trans_51"/>
</dbReference>
<dbReference type="AlphaFoldDB" id="A0A0G0PZ48"/>
<evidence type="ECO:0000256" key="11">
    <source>
        <dbReference type="ARBA" id="ARBA00022984"/>
    </source>
</evidence>
<dbReference type="InterPro" id="IPR036950">
    <property type="entry name" value="PBP_transglycosylase"/>
</dbReference>
<evidence type="ECO:0000313" key="20">
    <source>
        <dbReference type="EMBL" id="KKR30376.1"/>
    </source>
</evidence>
<evidence type="ECO:0000256" key="10">
    <source>
        <dbReference type="ARBA" id="ARBA00022960"/>
    </source>
</evidence>